<comment type="caution">
    <text evidence="1">The sequence shown here is derived from an EMBL/GenBank/DDBJ whole genome shotgun (WGS) entry which is preliminary data.</text>
</comment>
<gene>
    <name evidence="1" type="ORF">O6H91_03G030800</name>
</gene>
<keyword evidence="2" id="KW-1185">Reference proteome</keyword>
<protein>
    <submittedName>
        <fullName evidence="1">Uncharacterized protein</fullName>
    </submittedName>
</protein>
<sequence length="213" mass="23843">MAMETRSFLFLVMFLQWALLLCDGTALSLRYPSDKGSIIPELEAPILDTSFESATRGGFFRLFNYIDGSNFEHRKIAMTAPVLTGVVPSSGPVCASAFIVRFFFSESSSHEYPPIPESKLNLNIERWSSRCFAVRTFSGFATDENVPQEAYSLLRSLAGSPWAGISKSESRATSETYTIAQYNSPFDVIERVNEVWFNIETSRADCQLKPSQL</sequence>
<reference evidence="2" key="1">
    <citation type="journal article" date="2024" name="Proc. Natl. Acad. Sci. U.S.A.">
        <title>Extraordinary preservation of gene collinearity over three hundred million years revealed in homosporous lycophytes.</title>
        <authorList>
            <person name="Li C."/>
            <person name="Wickell D."/>
            <person name="Kuo L.Y."/>
            <person name="Chen X."/>
            <person name="Nie B."/>
            <person name="Liao X."/>
            <person name="Peng D."/>
            <person name="Ji J."/>
            <person name="Jenkins J."/>
            <person name="Williams M."/>
            <person name="Shu S."/>
            <person name="Plott C."/>
            <person name="Barry K."/>
            <person name="Rajasekar S."/>
            <person name="Grimwood J."/>
            <person name="Han X."/>
            <person name="Sun S."/>
            <person name="Hou Z."/>
            <person name="He W."/>
            <person name="Dai G."/>
            <person name="Sun C."/>
            <person name="Schmutz J."/>
            <person name="Leebens-Mack J.H."/>
            <person name="Li F.W."/>
            <person name="Wang L."/>
        </authorList>
    </citation>
    <scope>NUCLEOTIDE SEQUENCE [LARGE SCALE GENOMIC DNA]</scope>
    <source>
        <strain evidence="2">cv. PW_Plant_1</strain>
    </source>
</reference>
<name>A0ACC2E4Y0_DIPCM</name>
<proteinExistence type="predicted"/>
<accession>A0ACC2E4Y0</accession>
<dbReference type="Proteomes" id="UP001162992">
    <property type="component" value="Chromosome 3"/>
</dbReference>
<dbReference type="EMBL" id="CM055094">
    <property type="protein sequence ID" value="KAJ7561499.1"/>
    <property type="molecule type" value="Genomic_DNA"/>
</dbReference>
<evidence type="ECO:0000313" key="2">
    <source>
        <dbReference type="Proteomes" id="UP001162992"/>
    </source>
</evidence>
<evidence type="ECO:0000313" key="1">
    <source>
        <dbReference type="EMBL" id="KAJ7561499.1"/>
    </source>
</evidence>
<organism evidence="1 2">
    <name type="scientific">Diphasiastrum complanatum</name>
    <name type="common">Issler's clubmoss</name>
    <name type="synonym">Lycopodium complanatum</name>
    <dbReference type="NCBI Taxonomy" id="34168"/>
    <lineage>
        <taxon>Eukaryota</taxon>
        <taxon>Viridiplantae</taxon>
        <taxon>Streptophyta</taxon>
        <taxon>Embryophyta</taxon>
        <taxon>Tracheophyta</taxon>
        <taxon>Lycopodiopsida</taxon>
        <taxon>Lycopodiales</taxon>
        <taxon>Lycopodiaceae</taxon>
        <taxon>Lycopodioideae</taxon>
        <taxon>Diphasiastrum</taxon>
    </lineage>
</organism>